<dbReference type="Gene3D" id="2.60.40.3710">
    <property type="match status" value="1"/>
</dbReference>
<keyword evidence="4 7" id="KW-0573">Peptidoglycan synthesis</keyword>
<proteinExistence type="predicted"/>
<feature type="signal peptide" evidence="8">
    <location>
        <begin position="1"/>
        <end position="26"/>
    </location>
</feature>
<evidence type="ECO:0000256" key="8">
    <source>
        <dbReference type="SAM" id="SignalP"/>
    </source>
</evidence>
<feature type="active site" description="Proton donor/acceptor" evidence="7">
    <location>
        <position position="325"/>
    </location>
</feature>
<dbReference type="Gene3D" id="2.60.40.3780">
    <property type="match status" value="1"/>
</dbReference>
<dbReference type="InterPro" id="IPR005490">
    <property type="entry name" value="LD_TPept_cat_dom"/>
</dbReference>
<keyword evidence="8" id="KW-0732">Signal</keyword>
<dbReference type="SUPFAM" id="SSF141523">
    <property type="entry name" value="L,D-transpeptidase catalytic domain-like"/>
    <property type="match status" value="1"/>
</dbReference>
<evidence type="ECO:0000256" key="4">
    <source>
        <dbReference type="ARBA" id="ARBA00022984"/>
    </source>
</evidence>
<dbReference type="EMBL" id="JBIBEG010000002">
    <property type="protein sequence ID" value="MFF5896361.1"/>
    <property type="molecule type" value="Genomic_DNA"/>
</dbReference>
<comment type="pathway">
    <text evidence="1 7">Cell wall biogenesis; peptidoglycan biosynthesis.</text>
</comment>
<reference evidence="10 11" key="1">
    <citation type="submission" date="2024-10" db="EMBL/GenBank/DDBJ databases">
        <title>The Natural Products Discovery Center: Release of the First 8490 Sequenced Strains for Exploring Actinobacteria Biosynthetic Diversity.</title>
        <authorList>
            <person name="Kalkreuter E."/>
            <person name="Kautsar S.A."/>
            <person name="Yang D."/>
            <person name="Bader C.D."/>
            <person name="Teijaro C.N."/>
            <person name="Fluegel L."/>
            <person name="Davis C.M."/>
            <person name="Simpson J.R."/>
            <person name="Lauterbach L."/>
            <person name="Steele A.D."/>
            <person name="Gui C."/>
            <person name="Meng S."/>
            <person name="Li G."/>
            <person name="Viehrig K."/>
            <person name="Ye F."/>
            <person name="Su P."/>
            <person name="Kiefer A.F."/>
            <person name="Nichols A."/>
            <person name="Cepeda A.J."/>
            <person name="Yan W."/>
            <person name="Fan B."/>
            <person name="Jiang Y."/>
            <person name="Adhikari A."/>
            <person name="Zheng C.-J."/>
            <person name="Schuster L."/>
            <person name="Cowan T.M."/>
            <person name="Smanski M.J."/>
            <person name="Chevrette M.G."/>
            <person name="De Carvalho L.P.S."/>
            <person name="Shen B."/>
        </authorList>
    </citation>
    <scope>NUCLEOTIDE SEQUENCE [LARGE SCALE GENOMIC DNA]</scope>
    <source>
        <strain evidence="10 11">NPDC012540</strain>
    </source>
</reference>
<dbReference type="RefSeq" id="WP_387900573.1">
    <property type="nucleotide sequence ID" value="NZ_JBIBEG010000002.1"/>
</dbReference>
<name>A0ABW6X2Y2_9ACTN</name>
<dbReference type="Proteomes" id="UP001602322">
    <property type="component" value="Unassembled WGS sequence"/>
</dbReference>
<dbReference type="PANTHER" id="PTHR30582:SF2">
    <property type="entry name" value="L,D-TRANSPEPTIDASE YCIB-RELATED"/>
    <property type="match status" value="1"/>
</dbReference>
<dbReference type="PROSITE" id="PS51257">
    <property type="entry name" value="PROKAR_LIPOPROTEIN"/>
    <property type="match status" value="1"/>
</dbReference>
<evidence type="ECO:0000313" key="11">
    <source>
        <dbReference type="Proteomes" id="UP001602322"/>
    </source>
</evidence>
<feature type="active site" description="Nucleophile" evidence="7">
    <location>
        <position position="343"/>
    </location>
</feature>
<dbReference type="InterPro" id="IPR050979">
    <property type="entry name" value="LD-transpeptidase"/>
</dbReference>
<evidence type="ECO:0000256" key="5">
    <source>
        <dbReference type="ARBA" id="ARBA00023315"/>
    </source>
</evidence>
<dbReference type="Gene3D" id="2.40.440.10">
    <property type="entry name" value="L,D-transpeptidase catalytic domain-like"/>
    <property type="match status" value="1"/>
</dbReference>
<evidence type="ECO:0000256" key="1">
    <source>
        <dbReference type="ARBA" id="ARBA00004752"/>
    </source>
</evidence>
<keyword evidence="3 7" id="KW-0133">Cell shape</keyword>
<feature type="chain" id="PRO_5046441389" evidence="8">
    <location>
        <begin position="27"/>
        <end position="423"/>
    </location>
</feature>
<gene>
    <name evidence="10" type="ORF">ACFY8O_10615</name>
</gene>
<evidence type="ECO:0000313" key="10">
    <source>
        <dbReference type="EMBL" id="MFF5896361.1"/>
    </source>
</evidence>
<dbReference type="PANTHER" id="PTHR30582">
    <property type="entry name" value="L,D-TRANSPEPTIDASE"/>
    <property type="match status" value="1"/>
</dbReference>
<evidence type="ECO:0000256" key="3">
    <source>
        <dbReference type="ARBA" id="ARBA00022960"/>
    </source>
</evidence>
<dbReference type="PROSITE" id="PS52029">
    <property type="entry name" value="LD_TPASE"/>
    <property type="match status" value="1"/>
</dbReference>
<evidence type="ECO:0000259" key="9">
    <source>
        <dbReference type="PROSITE" id="PS52029"/>
    </source>
</evidence>
<evidence type="ECO:0000256" key="6">
    <source>
        <dbReference type="ARBA" id="ARBA00023316"/>
    </source>
</evidence>
<dbReference type="InterPro" id="IPR041280">
    <property type="entry name" value="Big_10"/>
</dbReference>
<accession>A0ABW6X2Y2</accession>
<keyword evidence="11" id="KW-1185">Reference proteome</keyword>
<comment type="caution">
    <text evidence="10">The sequence shown here is derived from an EMBL/GenBank/DDBJ whole genome shotgun (WGS) entry which is preliminary data.</text>
</comment>
<evidence type="ECO:0000256" key="7">
    <source>
        <dbReference type="PROSITE-ProRule" id="PRU01373"/>
    </source>
</evidence>
<dbReference type="CDD" id="cd16913">
    <property type="entry name" value="YkuD_like"/>
    <property type="match status" value="1"/>
</dbReference>
<dbReference type="Pfam" id="PF03734">
    <property type="entry name" value="YkuD"/>
    <property type="match status" value="1"/>
</dbReference>
<dbReference type="Pfam" id="PF17964">
    <property type="entry name" value="Big_10"/>
    <property type="match status" value="1"/>
</dbReference>
<evidence type="ECO:0000256" key="2">
    <source>
        <dbReference type="ARBA" id="ARBA00022679"/>
    </source>
</evidence>
<keyword evidence="6 7" id="KW-0961">Cell wall biogenesis/degradation</keyword>
<feature type="domain" description="L,D-TPase catalytic" evidence="9">
    <location>
        <begin position="242"/>
        <end position="367"/>
    </location>
</feature>
<sequence length="423" mass="45039">MNHTPRIRTVVSCTLLVVTLVAGATACGEPDGDPLSLKPHDAADLISFNGPAEDKKADPDKPLEVTVKEDDAKITDVTAVDTEGRHLAGELDADGKRWHSTTSLAAGTRYTVKVSTENGDGAPGSRTYAFGTEAAKKFLKVSFGPQAGTYGVGQPLTAELSAPVTDRAARATVERGLQVRSSPAVTGSWHWVDAKTLHYRPKEYWPAGASIDLRSNLKGIKVTGALHGAETKPLKLTTGDRIEAITDASDHSMTVLRNGEVINTIPVTTGKPGFDTRNGVKVVLAKEQFVRMRGESIGIAAGSSESYDLPVYWATRVTWSGEYVHAAPWSTGSQGNANVSHGCTGMSTADAEWFFETVREGDIVKVVGSDGEMMTPFDNGFGDWNLAWDDWLKGSALHGGGTPDTDSTDTGADVQTARLRPQV</sequence>
<keyword evidence="2" id="KW-0808">Transferase</keyword>
<keyword evidence="5" id="KW-0012">Acyltransferase</keyword>
<organism evidence="10 11">
    <name type="scientific">Streptomyces argenteolus</name>
    <dbReference type="NCBI Taxonomy" id="67274"/>
    <lineage>
        <taxon>Bacteria</taxon>
        <taxon>Bacillati</taxon>
        <taxon>Actinomycetota</taxon>
        <taxon>Actinomycetes</taxon>
        <taxon>Kitasatosporales</taxon>
        <taxon>Streptomycetaceae</taxon>
        <taxon>Streptomyces</taxon>
    </lineage>
</organism>
<dbReference type="InterPro" id="IPR038063">
    <property type="entry name" value="Transpep_catalytic_dom"/>
</dbReference>
<protein>
    <submittedName>
        <fullName evidence="10">Ig-like domain-containing protein</fullName>
    </submittedName>
</protein>